<gene>
    <name evidence="3" type="ORF">CIB50_0000958</name>
</gene>
<evidence type="ECO:0000313" key="4">
    <source>
        <dbReference type="Proteomes" id="UP000216825"/>
    </source>
</evidence>
<dbReference type="InterPro" id="IPR039422">
    <property type="entry name" value="MarR/SlyA-like"/>
</dbReference>
<reference evidence="3 4" key="2">
    <citation type="submission" date="2020-07" db="EMBL/GenBank/DDBJ databases">
        <title>Genome of starter culture bacteria Kocuria salsicia reveals its technological properties and safety for usage in meat industry.</title>
        <authorList>
            <person name="Michael M."/>
            <person name="Konstantin K."/>
            <person name="Evgenii K."/>
            <person name="Galina S."/>
            <person name="Oksana K."/>
            <person name="Andrei L."/>
        </authorList>
    </citation>
    <scope>NUCLEOTIDE SEQUENCE [LARGE SCALE GENOMIC DNA]</scope>
    <source>
        <strain evidence="3 4">80</strain>
    </source>
</reference>
<dbReference type="GO" id="GO:0003700">
    <property type="term" value="F:DNA-binding transcription factor activity"/>
    <property type="evidence" value="ECO:0007669"/>
    <property type="project" value="InterPro"/>
</dbReference>
<dbReference type="PANTHER" id="PTHR33164:SF106">
    <property type="entry name" value="TRANSCRIPTIONAL REGULATORY PROTEIN"/>
    <property type="match status" value="1"/>
</dbReference>
<dbReference type="InterPro" id="IPR036388">
    <property type="entry name" value="WH-like_DNA-bd_sf"/>
</dbReference>
<protein>
    <recommendedName>
        <fullName evidence="2">HTH marR-type domain-containing protein</fullName>
    </recommendedName>
</protein>
<dbReference type="InterPro" id="IPR000835">
    <property type="entry name" value="HTH_MarR-typ"/>
</dbReference>
<dbReference type="EMBL" id="CP059343">
    <property type="protein sequence ID" value="QMS56255.1"/>
    <property type="molecule type" value="Genomic_DNA"/>
</dbReference>
<proteinExistence type="predicted"/>
<evidence type="ECO:0000259" key="2">
    <source>
        <dbReference type="PROSITE" id="PS50995"/>
    </source>
</evidence>
<dbReference type="Pfam" id="PF12802">
    <property type="entry name" value="MarR_2"/>
    <property type="match status" value="1"/>
</dbReference>
<sequence length="163" mass="17878">MSPQSRALRRLVRLNEEIGYQIRRLMGLKETDYSAMALLLRSPMGPTDLAHALHITTASATAVVDRLARAGHVVREPHGEDRRRMTVRAVAGSREQVREHVVPMMDMVEEELARLDESGRGAVLQFLTGTADRMEDYLAGLRERPAGTGGATQGVPGPGAERP</sequence>
<dbReference type="Gene3D" id="1.10.10.10">
    <property type="entry name" value="Winged helix-like DNA-binding domain superfamily/Winged helix DNA-binding domain"/>
    <property type="match status" value="1"/>
</dbReference>
<dbReference type="Proteomes" id="UP000216825">
    <property type="component" value="Chromosome"/>
</dbReference>
<dbReference type="InterPro" id="IPR036390">
    <property type="entry name" value="WH_DNA-bd_sf"/>
</dbReference>
<dbReference type="KEGG" id="kvr:CIB50_0000958"/>
<organism evidence="3 4">
    <name type="scientific">Kocuria varians</name>
    <name type="common">Micrococcus varians</name>
    <dbReference type="NCBI Taxonomy" id="1272"/>
    <lineage>
        <taxon>Bacteria</taxon>
        <taxon>Bacillati</taxon>
        <taxon>Actinomycetota</taxon>
        <taxon>Actinomycetes</taxon>
        <taxon>Micrococcales</taxon>
        <taxon>Micrococcaceae</taxon>
        <taxon>Kocuria</taxon>
    </lineage>
</organism>
<feature type="domain" description="HTH marR-type" evidence="2">
    <location>
        <begin position="1"/>
        <end position="136"/>
    </location>
</feature>
<name>A0A7D7KZL9_KOCVA</name>
<dbReference type="GO" id="GO:0006950">
    <property type="term" value="P:response to stress"/>
    <property type="evidence" value="ECO:0007669"/>
    <property type="project" value="TreeGrafter"/>
</dbReference>
<accession>A0A7D7KZL9</accession>
<dbReference type="RefSeq" id="WP_232300189.1">
    <property type="nucleotide sequence ID" value="NZ_CP059343.1"/>
</dbReference>
<dbReference type="PROSITE" id="PS50995">
    <property type="entry name" value="HTH_MARR_2"/>
    <property type="match status" value="1"/>
</dbReference>
<evidence type="ECO:0000313" key="3">
    <source>
        <dbReference type="EMBL" id="QMS56255.1"/>
    </source>
</evidence>
<dbReference type="PANTHER" id="PTHR33164">
    <property type="entry name" value="TRANSCRIPTIONAL REGULATOR, MARR FAMILY"/>
    <property type="match status" value="1"/>
</dbReference>
<feature type="region of interest" description="Disordered" evidence="1">
    <location>
        <begin position="142"/>
        <end position="163"/>
    </location>
</feature>
<dbReference type="AlphaFoldDB" id="A0A7D7KZL9"/>
<dbReference type="SMART" id="SM00347">
    <property type="entry name" value="HTH_MARR"/>
    <property type="match status" value="1"/>
</dbReference>
<keyword evidence="4" id="KW-1185">Reference proteome</keyword>
<dbReference type="SUPFAM" id="SSF46785">
    <property type="entry name" value="Winged helix' DNA-binding domain"/>
    <property type="match status" value="1"/>
</dbReference>
<reference evidence="4" key="1">
    <citation type="submission" date="2017-08" db="EMBL/GenBank/DDBJ databases">
        <title>Draft Genome Sequence of Kocuria varians 80.</title>
        <authorList>
            <person name="Minaev M."/>
            <person name="Kurbakov K.A."/>
            <person name="Solodovnikova G.I."/>
            <person name="Kuznetsova O.A."/>
            <person name="Lisitsyn A.B."/>
        </authorList>
    </citation>
    <scope>NUCLEOTIDE SEQUENCE [LARGE SCALE GENOMIC DNA]</scope>
    <source>
        <strain evidence="4">80</strain>
    </source>
</reference>
<evidence type="ECO:0000256" key="1">
    <source>
        <dbReference type="SAM" id="MobiDB-lite"/>
    </source>
</evidence>